<name>A0A7J5ZDQ7_DISMA</name>
<feature type="compositionally biased region" description="Polar residues" evidence="1">
    <location>
        <begin position="25"/>
        <end position="40"/>
    </location>
</feature>
<protein>
    <submittedName>
        <fullName evidence="2">Uncharacterized protein</fullName>
    </submittedName>
</protein>
<organism evidence="2 3">
    <name type="scientific">Dissostichus mawsoni</name>
    <name type="common">Antarctic cod</name>
    <dbReference type="NCBI Taxonomy" id="36200"/>
    <lineage>
        <taxon>Eukaryota</taxon>
        <taxon>Metazoa</taxon>
        <taxon>Chordata</taxon>
        <taxon>Craniata</taxon>
        <taxon>Vertebrata</taxon>
        <taxon>Euteleostomi</taxon>
        <taxon>Actinopterygii</taxon>
        <taxon>Neopterygii</taxon>
        <taxon>Teleostei</taxon>
        <taxon>Neoteleostei</taxon>
        <taxon>Acanthomorphata</taxon>
        <taxon>Eupercaria</taxon>
        <taxon>Perciformes</taxon>
        <taxon>Notothenioidei</taxon>
        <taxon>Nototheniidae</taxon>
        <taxon>Dissostichus</taxon>
    </lineage>
</organism>
<comment type="caution">
    <text evidence="2">The sequence shown here is derived from an EMBL/GenBank/DDBJ whole genome shotgun (WGS) entry which is preliminary data.</text>
</comment>
<keyword evidence="3" id="KW-1185">Reference proteome</keyword>
<reference evidence="2 3" key="1">
    <citation type="submission" date="2020-03" db="EMBL/GenBank/DDBJ databases">
        <title>Dissostichus mawsoni Genome sequencing and assembly.</title>
        <authorList>
            <person name="Park H."/>
        </authorList>
    </citation>
    <scope>NUCLEOTIDE SEQUENCE [LARGE SCALE GENOMIC DNA]</scope>
    <source>
        <strain evidence="2">DM0001</strain>
        <tissue evidence="2">Muscle</tissue>
    </source>
</reference>
<feature type="compositionally biased region" description="Low complexity" evidence="1">
    <location>
        <begin position="90"/>
        <end position="100"/>
    </location>
</feature>
<evidence type="ECO:0000313" key="2">
    <source>
        <dbReference type="EMBL" id="KAF3858857.1"/>
    </source>
</evidence>
<sequence>MMTVRSFRTIVSPFLAEDDEDVERVSQSVPSDMMSPQGSTIIRDVIYKEEEDDDEDDEAGESGMRGGEEGSESREAEEEEGEPSEVCGASSDSQQPSHSSEPPPPTHSLALLLKPSNMKAAAAPHRSPSPPESLYTSPQPPLHPPPPPSPPACHTHAGPLTPSHQDSISNPRFKSWDPHTQRQSSQLRRPSVGRGPQLTPGIGSMQHFFDDDDRMVPSTPTLVVPHRTDGFAEAIQ</sequence>
<feature type="compositionally biased region" description="Acidic residues" evidence="1">
    <location>
        <begin position="49"/>
        <end position="60"/>
    </location>
</feature>
<evidence type="ECO:0000256" key="1">
    <source>
        <dbReference type="SAM" id="MobiDB-lite"/>
    </source>
</evidence>
<proteinExistence type="predicted"/>
<dbReference type="AlphaFoldDB" id="A0A7J5ZDQ7"/>
<feature type="compositionally biased region" description="Polar residues" evidence="1">
    <location>
        <begin position="162"/>
        <end position="172"/>
    </location>
</feature>
<dbReference type="Proteomes" id="UP000518266">
    <property type="component" value="Unassembled WGS sequence"/>
</dbReference>
<feature type="region of interest" description="Disordered" evidence="1">
    <location>
        <begin position="1"/>
        <end position="222"/>
    </location>
</feature>
<evidence type="ECO:0000313" key="3">
    <source>
        <dbReference type="Proteomes" id="UP000518266"/>
    </source>
</evidence>
<gene>
    <name evidence="2" type="ORF">F7725_012058</name>
</gene>
<dbReference type="OrthoDB" id="343070at2759"/>
<accession>A0A7J5ZDQ7</accession>
<feature type="compositionally biased region" description="Pro residues" evidence="1">
    <location>
        <begin position="138"/>
        <end position="151"/>
    </location>
</feature>
<dbReference type="EMBL" id="JAAKFY010000004">
    <property type="protein sequence ID" value="KAF3858857.1"/>
    <property type="molecule type" value="Genomic_DNA"/>
</dbReference>